<dbReference type="PANTHER" id="PTHR10009:SF18">
    <property type="entry name" value="PROTEIN YELLOW-LIKE PROTEIN"/>
    <property type="match status" value="1"/>
</dbReference>
<gene>
    <name evidence="5" type="ORF">JAAARDRAFT_189254</name>
</gene>
<dbReference type="SUPFAM" id="SSF63829">
    <property type="entry name" value="Calcium-dependent phosphotriesterase"/>
    <property type="match status" value="1"/>
</dbReference>
<reference evidence="6" key="1">
    <citation type="journal article" date="2014" name="Proc. Natl. Acad. Sci. U.S.A.">
        <title>Extensive sampling of basidiomycete genomes demonstrates inadequacy of the white-rot/brown-rot paradigm for wood decay fungi.</title>
        <authorList>
            <person name="Riley R."/>
            <person name="Salamov A.A."/>
            <person name="Brown D.W."/>
            <person name="Nagy L.G."/>
            <person name="Floudas D."/>
            <person name="Held B.W."/>
            <person name="Levasseur A."/>
            <person name="Lombard V."/>
            <person name="Morin E."/>
            <person name="Otillar R."/>
            <person name="Lindquist E.A."/>
            <person name="Sun H."/>
            <person name="LaButti K.M."/>
            <person name="Schmutz J."/>
            <person name="Jabbour D."/>
            <person name="Luo H."/>
            <person name="Baker S.E."/>
            <person name="Pisabarro A.G."/>
            <person name="Walton J.D."/>
            <person name="Blanchette R.A."/>
            <person name="Henrissat B."/>
            <person name="Martin F."/>
            <person name="Cullen D."/>
            <person name="Hibbett D.S."/>
            <person name="Grigoriev I.V."/>
        </authorList>
    </citation>
    <scope>NUCLEOTIDE SEQUENCE [LARGE SCALE GENOMIC DNA]</scope>
    <source>
        <strain evidence="6">MUCL 33604</strain>
    </source>
</reference>
<dbReference type="Proteomes" id="UP000027265">
    <property type="component" value="Unassembled WGS sequence"/>
</dbReference>
<dbReference type="HOGENOM" id="CLU_031076_0_2_1"/>
<protein>
    <recommendedName>
        <fullName evidence="7">Major royal jelly protein</fullName>
    </recommendedName>
</protein>
<dbReference type="InterPro" id="IPR011042">
    <property type="entry name" value="6-blade_b-propeller_TolB-like"/>
</dbReference>
<evidence type="ECO:0000313" key="5">
    <source>
        <dbReference type="EMBL" id="KDQ63710.1"/>
    </source>
</evidence>
<evidence type="ECO:0000256" key="4">
    <source>
        <dbReference type="SAM" id="SignalP"/>
    </source>
</evidence>
<dbReference type="AlphaFoldDB" id="A0A067QC15"/>
<sequence>MVFATSALLAFASLAAASGASRILDPRSSADNYAPIQVYDNGTSGPPIQLEHLFYNQWPTGLSVTSTGKIYANFPTQVNTTNTQFTVGVITNFTTEAAFPSVEYNTPPLGFLDPSNPLFGNGDPDHFISVQSVIVDELDRVWALDTGRPLYNGNNVYSSYGGAKLVGFDQNGTRIANIVLPQTVAYPDTLLNDVRFDLRPTTLPSGKGVAYITDSSDAGRNGIIVVDLGTGNAWRHLDSIAYTRGDQGFKSTYDGNVFTPAFGGVNSHITTGADGIALSADGEWLYFTPLSSRRVYRVPTSALLVEPSPSNPFAADQAIALTQFLGSGGGSHSDGLETDSSGMIYLGAPEQNGINIHNPETGTFETYVRDPRIQWPDTLSIATDNRLYFTTNQFWLQPALNNGVDKRIPPFGIFSVPIGAGKIQLT</sequence>
<keyword evidence="3" id="KW-0964">Secreted</keyword>
<dbReference type="InParanoid" id="A0A067QC15"/>
<keyword evidence="6" id="KW-1185">Reference proteome</keyword>
<accession>A0A067QC15</accession>
<dbReference type="Pfam" id="PF03022">
    <property type="entry name" value="MRJP"/>
    <property type="match status" value="1"/>
</dbReference>
<keyword evidence="4" id="KW-0732">Signal</keyword>
<dbReference type="OrthoDB" id="7776143at2759"/>
<dbReference type="PANTHER" id="PTHR10009">
    <property type="entry name" value="PROTEIN YELLOW-RELATED"/>
    <property type="match status" value="1"/>
</dbReference>
<evidence type="ECO:0000256" key="2">
    <source>
        <dbReference type="ARBA" id="ARBA00009127"/>
    </source>
</evidence>
<proteinExistence type="inferred from homology"/>
<organism evidence="5 6">
    <name type="scientific">Jaapia argillacea MUCL 33604</name>
    <dbReference type="NCBI Taxonomy" id="933084"/>
    <lineage>
        <taxon>Eukaryota</taxon>
        <taxon>Fungi</taxon>
        <taxon>Dikarya</taxon>
        <taxon>Basidiomycota</taxon>
        <taxon>Agaricomycotina</taxon>
        <taxon>Agaricomycetes</taxon>
        <taxon>Agaricomycetidae</taxon>
        <taxon>Jaapiales</taxon>
        <taxon>Jaapiaceae</taxon>
        <taxon>Jaapia</taxon>
    </lineage>
</organism>
<evidence type="ECO:0000256" key="1">
    <source>
        <dbReference type="ARBA" id="ARBA00004613"/>
    </source>
</evidence>
<name>A0A067QC15_9AGAM</name>
<dbReference type="InterPro" id="IPR017996">
    <property type="entry name" value="MRJP/yellow-related"/>
</dbReference>
<evidence type="ECO:0008006" key="7">
    <source>
        <dbReference type="Google" id="ProtNLM"/>
    </source>
</evidence>
<comment type="subcellular location">
    <subcellularLocation>
        <location evidence="1">Secreted</location>
    </subcellularLocation>
</comment>
<evidence type="ECO:0000256" key="3">
    <source>
        <dbReference type="ARBA" id="ARBA00022525"/>
    </source>
</evidence>
<evidence type="ECO:0000313" key="6">
    <source>
        <dbReference type="Proteomes" id="UP000027265"/>
    </source>
</evidence>
<feature type="signal peptide" evidence="4">
    <location>
        <begin position="1"/>
        <end position="20"/>
    </location>
</feature>
<dbReference type="GO" id="GO:0005576">
    <property type="term" value="C:extracellular region"/>
    <property type="evidence" value="ECO:0007669"/>
    <property type="project" value="UniProtKB-SubCell"/>
</dbReference>
<dbReference type="EMBL" id="KL197710">
    <property type="protein sequence ID" value="KDQ63710.1"/>
    <property type="molecule type" value="Genomic_DNA"/>
</dbReference>
<feature type="chain" id="PRO_5001643914" description="Major royal jelly protein" evidence="4">
    <location>
        <begin position="21"/>
        <end position="426"/>
    </location>
</feature>
<comment type="similarity">
    <text evidence="2">Belongs to the major royal jelly protein family.</text>
</comment>
<dbReference type="Gene3D" id="2.120.10.30">
    <property type="entry name" value="TolB, C-terminal domain"/>
    <property type="match status" value="1"/>
</dbReference>